<evidence type="ECO:0000313" key="12">
    <source>
        <dbReference type="EMBL" id="MBE9032150.1"/>
    </source>
</evidence>
<evidence type="ECO:0000256" key="2">
    <source>
        <dbReference type="ARBA" id="ARBA00022670"/>
    </source>
</evidence>
<evidence type="ECO:0000256" key="9">
    <source>
        <dbReference type="HAMAP-Rule" id="MF_01924"/>
    </source>
</evidence>
<keyword evidence="13" id="KW-1185">Reference proteome</keyword>
<dbReference type="GO" id="GO:0071555">
    <property type="term" value="P:cell wall organization"/>
    <property type="evidence" value="ECO:0007669"/>
    <property type="project" value="UniProtKB-KW"/>
</dbReference>
<dbReference type="AlphaFoldDB" id="A0A928Z6E4"/>
<comment type="function">
    <text evidence="9 10">Catalyzes hydrolysis of the D-alanyl-D-alanine dipeptide.</text>
</comment>
<proteinExistence type="inferred from homology"/>
<reference evidence="12" key="1">
    <citation type="submission" date="2020-10" db="EMBL/GenBank/DDBJ databases">
        <authorList>
            <person name="Castelo-Branco R."/>
            <person name="Eusebio N."/>
            <person name="Adriana R."/>
            <person name="Vieira A."/>
            <person name="Brugerolle De Fraissinette N."/>
            <person name="Rezende De Castro R."/>
            <person name="Schneider M.P."/>
            <person name="Vasconcelos V."/>
            <person name="Leao P.N."/>
        </authorList>
    </citation>
    <scope>NUCLEOTIDE SEQUENCE</scope>
    <source>
        <strain evidence="12">LEGE 11480</strain>
    </source>
</reference>
<organism evidence="12 13">
    <name type="scientific">Romeriopsis navalis LEGE 11480</name>
    <dbReference type="NCBI Taxonomy" id="2777977"/>
    <lineage>
        <taxon>Bacteria</taxon>
        <taxon>Bacillati</taxon>
        <taxon>Cyanobacteriota</taxon>
        <taxon>Cyanophyceae</taxon>
        <taxon>Leptolyngbyales</taxon>
        <taxon>Leptolyngbyaceae</taxon>
        <taxon>Romeriopsis</taxon>
        <taxon>Romeriopsis navalis</taxon>
    </lineage>
</organism>
<comment type="catalytic activity">
    <reaction evidence="1 9 10">
        <text>D-alanyl-D-alanine + H2O = 2 D-alanine</text>
        <dbReference type="Rhea" id="RHEA:20661"/>
        <dbReference type="ChEBI" id="CHEBI:15377"/>
        <dbReference type="ChEBI" id="CHEBI:57416"/>
        <dbReference type="ChEBI" id="CHEBI:57822"/>
        <dbReference type="EC" id="3.4.13.22"/>
    </reaction>
</comment>
<feature type="binding site" evidence="9">
    <location>
        <position position="130"/>
    </location>
    <ligand>
        <name>Zn(2+)</name>
        <dbReference type="ChEBI" id="CHEBI:29105"/>
        <note>catalytic</note>
    </ligand>
</feature>
<evidence type="ECO:0000256" key="6">
    <source>
        <dbReference type="ARBA" id="ARBA00022997"/>
    </source>
</evidence>
<evidence type="ECO:0000256" key="11">
    <source>
        <dbReference type="SAM" id="SignalP"/>
    </source>
</evidence>
<evidence type="ECO:0000256" key="1">
    <source>
        <dbReference type="ARBA" id="ARBA00001362"/>
    </source>
</evidence>
<keyword evidence="6 9" id="KW-0224">Dipeptidase</keyword>
<evidence type="ECO:0000313" key="13">
    <source>
        <dbReference type="Proteomes" id="UP000625316"/>
    </source>
</evidence>
<comment type="caution">
    <text evidence="12">The sequence shown here is derived from an EMBL/GenBank/DDBJ whole genome shotgun (WGS) entry which is preliminary data.</text>
</comment>
<sequence>MLKKPLVLMVCVLMLVLALPLAASSSSAINRLVDMQQIAPNVRLEMRYASRNNFLKQAVYDKSRCLLRAPTAKRLARVQRALEKRQLGLKIFDCYRPLSVQRKMWRIFPNATYVANPRYGSRHNRGAAVDLTLVNRDGQALEMPSDFDDFSKKAHTRYAGASRQAKKHRRWLQTAMRDAGFRSLASEWWHFDDPNWKRYGLLDIRL</sequence>
<feature type="active site" description="Proton donor/acceptor" evidence="9">
    <location>
        <position position="187"/>
    </location>
</feature>
<dbReference type="HAMAP" id="MF_01924">
    <property type="entry name" value="A_A_dipeptidase"/>
    <property type="match status" value="1"/>
</dbReference>
<evidence type="ECO:0000256" key="3">
    <source>
        <dbReference type="ARBA" id="ARBA00022723"/>
    </source>
</evidence>
<dbReference type="PANTHER" id="PTHR43126">
    <property type="entry name" value="D-ALANYL-D-ALANINE DIPEPTIDASE"/>
    <property type="match status" value="1"/>
</dbReference>
<dbReference type="EC" id="3.4.13.22" evidence="9 10"/>
<keyword evidence="3 9" id="KW-0479">Metal-binding</keyword>
<protein>
    <recommendedName>
        <fullName evidence="9 10">D-alanyl-D-alanine dipeptidase</fullName>
        <shortName evidence="9 10">D-Ala-D-Ala dipeptidase</shortName>
        <ecNumber evidence="9 10">3.4.13.22</ecNumber>
    </recommendedName>
</protein>
<dbReference type="Proteomes" id="UP000625316">
    <property type="component" value="Unassembled WGS sequence"/>
</dbReference>
<dbReference type="Pfam" id="PF01427">
    <property type="entry name" value="Peptidase_M15"/>
    <property type="match status" value="1"/>
</dbReference>
<evidence type="ECO:0000256" key="5">
    <source>
        <dbReference type="ARBA" id="ARBA00022833"/>
    </source>
</evidence>
<evidence type="ECO:0000256" key="4">
    <source>
        <dbReference type="ARBA" id="ARBA00022801"/>
    </source>
</evidence>
<keyword evidence="11" id="KW-0732">Signal</keyword>
<dbReference type="EMBL" id="JADEXQ010000090">
    <property type="protein sequence ID" value="MBE9032150.1"/>
    <property type="molecule type" value="Genomic_DNA"/>
</dbReference>
<comment type="similarity">
    <text evidence="9 10">Belongs to the peptidase M15D family.</text>
</comment>
<keyword evidence="5 9" id="KW-0862">Zinc</keyword>
<dbReference type="GO" id="GO:0160237">
    <property type="term" value="F:D-Ala-D-Ala dipeptidase activity"/>
    <property type="evidence" value="ECO:0007669"/>
    <property type="project" value="UniProtKB-EC"/>
</dbReference>
<feature type="signal peptide" evidence="11">
    <location>
        <begin position="1"/>
        <end position="28"/>
    </location>
</feature>
<dbReference type="InterPro" id="IPR000755">
    <property type="entry name" value="A_A_dipeptidase"/>
</dbReference>
<feature type="binding site" evidence="9">
    <location>
        <position position="190"/>
    </location>
    <ligand>
        <name>Zn(2+)</name>
        <dbReference type="ChEBI" id="CHEBI:29105"/>
        <note>catalytic</note>
    </ligand>
</feature>
<keyword evidence="8 10" id="KW-0961">Cell wall biogenesis/degradation</keyword>
<keyword evidence="2 9" id="KW-0645">Protease</keyword>
<keyword evidence="4 9" id="KW-0378">Hydrolase</keyword>
<accession>A0A928Z6E4</accession>
<feature type="site" description="Transition state stabilizer" evidence="9">
    <location>
        <position position="96"/>
    </location>
</feature>
<gene>
    <name evidence="12" type="ORF">IQ266_20635</name>
</gene>
<dbReference type="GO" id="GO:0006508">
    <property type="term" value="P:proteolysis"/>
    <property type="evidence" value="ECO:0007669"/>
    <property type="project" value="UniProtKB-KW"/>
</dbReference>
<feature type="binding site" evidence="9">
    <location>
        <position position="123"/>
    </location>
    <ligand>
        <name>Zn(2+)</name>
        <dbReference type="ChEBI" id="CHEBI:29105"/>
        <note>catalytic</note>
    </ligand>
</feature>
<keyword evidence="7 9" id="KW-0482">Metalloprotease</keyword>
<dbReference type="CDD" id="cd14840">
    <property type="entry name" value="D-Ala-D-Ala_dipeptidase_Aad"/>
    <property type="match status" value="1"/>
</dbReference>
<comment type="cofactor">
    <cofactor evidence="9">
        <name>Zn(2+)</name>
        <dbReference type="ChEBI" id="CHEBI:29105"/>
    </cofactor>
    <text evidence="9">Binds 1 zinc ion per subunit.</text>
</comment>
<dbReference type="GO" id="GO:0008237">
    <property type="term" value="F:metallopeptidase activity"/>
    <property type="evidence" value="ECO:0007669"/>
    <property type="project" value="UniProtKB-KW"/>
</dbReference>
<evidence type="ECO:0000256" key="7">
    <source>
        <dbReference type="ARBA" id="ARBA00023049"/>
    </source>
</evidence>
<dbReference type="GO" id="GO:0008270">
    <property type="term" value="F:zinc ion binding"/>
    <property type="evidence" value="ECO:0007669"/>
    <property type="project" value="UniProtKB-UniRule"/>
</dbReference>
<dbReference type="InterPro" id="IPR009045">
    <property type="entry name" value="Zn_M74/Hedgehog-like"/>
</dbReference>
<evidence type="ECO:0000256" key="10">
    <source>
        <dbReference type="PIRNR" id="PIRNR026671"/>
    </source>
</evidence>
<feature type="chain" id="PRO_5036721616" description="D-alanyl-D-alanine dipeptidase" evidence="11">
    <location>
        <begin position="29"/>
        <end position="206"/>
    </location>
</feature>
<dbReference type="PIRSF" id="PIRSF026671">
    <property type="entry name" value="AA_dipeptidase"/>
    <property type="match status" value="1"/>
</dbReference>
<dbReference type="Gene3D" id="3.30.1380.10">
    <property type="match status" value="1"/>
</dbReference>
<dbReference type="SUPFAM" id="SSF55166">
    <property type="entry name" value="Hedgehog/DD-peptidase"/>
    <property type="match status" value="1"/>
</dbReference>
<dbReference type="PANTHER" id="PTHR43126:SF1">
    <property type="entry name" value="D-ALANYL-D-ALANINE DIPEPTIDASE"/>
    <property type="match status" value="1"/>
</dbReference>
<name>A0A928Z6E4_9CYAN</name>
<evidence type="ECO:0000256" key="8">
    <source>
        <dbReference type="ARBA" id="ARBA00023316"/>
    </source>
</evidence>